<reference evidence="1" key="1">
    <citation type="submission" date="2020-01" db="EMBL/GenBank/DDBJ databases">
        <authorList>
            <person name="Richard D."/>
        </authorList>
    </citation>
    <scope>NUCLEOTIDE SEQUENCE</scope>
    <source>
        <strain evidence="1">JP541</strain>
    </source>
</reference>
<dbReference type="AlphaFoldDB" id="A0A8I0HD05"/>
<sequence>VAAALYFVLTFVLTRIMNMIEGRLNASD</sequence>
<dbReference type="EMBL" id="JAABFR010002237">
    <property type="protein sequence ID" value="MBD4339510.1"/>
    <property type="molecule type" value="Genomic_DNA"/>
</dbReference>
<accession>A0A8I0HD05</accession>
<evidence type="ECO:0000313" key="2">
    <source>
        <dbReference type="Proteomes" id="UP000653002"/>
    </source>
</evidence>
<evidence type="ECO:0000313" key="1">
    <source>
        <dbReference type="EMBL" id="MBD4339510.1"/>
    </source>
</evidence>
<name>A0A8I0HD05_XANCI</name>
<organism evidence="1 2">
    <name type="scientific">Xanthomonas citri pv. citri</name>
    <dbReference type="NCBI Taxonomy" id="611301"/>
    <lineage>
        <taxon>Bacteria</taxon>
        <taxon>Pseudomonadati</taxon>
        <taxon>Pseudomonadota</taxon>
        <taxon>Gammaproteobacteria</taxon>
        <taxon>Lysobacterales</taxon>
        <taxon>Lysobacteraceae</taxon>
        <taxon>Xanthomonas</taxon>
    </lineage>
</organism>
<protein>
    <submittedName>
        <fullName evidence="1">Amino acid ABC transporter permease</fullName>
    </submittedName>
</protein>
<dbReference type="Proteomes" id="UP000653002">
    <property type="component" value="Unassembled WGS sequence"/>
</dbReference>
<gene>
    <name evidence="1" type="ORF">GUH15_26385</name>
</gene>
<proteinExistence type="predicted"/>
<feature type="non-terminal residue" evidence="1">
    <location>
        <position position="1"/>
    </location>
</feature>
<comment type="caution">
    <text evidence="1">The sequence shown here is derived from an EMBL/GenBank/DDBJ whole genome shotgun (WGS) entry which is preliminary data.</text>
</comment>